<dbReference type="Proteomes" id="UP000335496">
    <property type="component" value="Unassembled WGS sequence"/>
</dbReference>
<feature type="domain" description="DUF3805" evidence="1">
    <location>
        <begin position="5"/>
        <end position="155"/>
    </location>
</feature>
<reference evidence="6 7" key="1">
    <citation type="submission" date="2018-06" db="EMBL/GenBank/DDBJ databases">
        <authorList>
            <consortium name="Pathogen Informatics"/>
            <person name="Doyle S."/>
        </authorList>
    </citation>
    <scope>NUCLEOTIDE SEQUENCE [LARGE SCALE GENOMIC DNA]</scope>
    <source>
        <strain evidence="6 7">NCTC11155</strain>
    </source>
</reference>
<dbReference type="Gene3D" id="3.40.1000.10">
    <property type="entry name" value="Mog1/PsbP, alpha/beta/alpha sandwich"/>
    <property type="match status" value="1"/>
</dbReference>
<dbReference type="AlphaFoldDB" id="A0A380YTF5"/>
<reference evidence="4" key="4">
    <citation type="journal article" date="2021" name="PLoS Genet.">
        <title>Mobile Type VI secretion system loci of the gut Bacteroidales display extensive intra-ecosystem transfer, multi-species spread and geographical clustering.</title>
        <authorList>
            <person name="Garcia-Bayona L."/>
            <person name="Coyne M.J."/>
            <person name="Comstock L.E."/>
        </authorList>
    </citation>
    <scope>NUCLEOTIDE SEQUENCE</scope>
    <source>
        <strain evidence="4">CL11T00C20</strain>
    </source>
</reference>
<keyword evidence="9" id="KW-1185">Reference proteome</keyword>
<evidence type="ECO:0000313" key="5">
    <source>
        <dbReference type="EMBL" id="RYT73116.1"/>
    </source>
</evidence>
<dbReference type="Pfam" id="PF12713">
    <property type="entry name" value="DUF3806"/>
    <property type="match status" value="1"/>
</dbReference>
<dbReference type="EMBL" id="UFSX01000001">
    <property type="protein sequence ID" value="SUV29762.1"/>
    <property type="molecule type" value="Genomic_DNA"/>
</dbReference>
<dbReference type="KEGG" id="beg:INE88_00518"/>
<evidence type="ECO:0000313" key="8">
    <source>
        <dbReference type="Proteomes" id="UP000291917"/>
    </source>
</evidence>
<name>A0A380YTF5_9BACE</name>
<evidence type="ECO:0000259" key="2">
    <source>
        <dbReference type="Pfam" id="PF12713"/>
    </source>
</evidence>
<evidence type="ECO:0000313" key="9">
    <source>
        <dbReference type="Proteomes" id="UP000335496"/>
    </source>
</evidence>
<sequence>MKQGKKFISPGAWFSMVYPADWNEFEDGEGSFLFYNPNEWTGNFRISAYKGSATYGKEAVEQELKENTSATSVKIGPVSCAYSKEMFEEEGVYYTSHLWVTGMGDVAFECSFTVRKGEPVTEAENIIASLEVRRANQKYPAEIIPVRLSEIYQINEAYEWVSNTVKEYLKKDFQGQEEDIANMQQVMDSGNIGAKKKEAWLALGITLCAILANEVEGFEWRTLIDGNREAPVLVNVADGAMIDPMKLVWSKVKAGEACYLAEIYKNLLS</sequence>
<dbReference type="Proteomes" id="UP000254424">
    <property type="component" value="Unassembled WGS sequence"/>
</dbReference>
<evidence type="ECO:0000313" key="3">
    <source>
        <dbReference type="EMBL" id="KAA5273444.1"/>
    </source>
</evidence>
<evidence type="ECO:0000259" key="1">
    <source>
        <dbReference type="Pfam" id="PF12712"/>
    </source>
</evidence>
<evidence type="ECO:0000313" key="7">
    <source>
        <dbReference type="Proteomes" id="UP000254424"/>
    </source>
</evidence>
<proteinExistence type="predicted"/>
<dbReference type="RefSeq" id="WP_004290371.1">
    <property type="nucleotide sequence ID" value="NZ_CABKNQ010000018.1"/>
</dbReference>
<dbReference type="InterPro" id="IPR024266">
    <property type="entry name" value="DUF3806"/>
</dbReference>
<accession>A0A380YTF5</accession>
<organism evidence="6 7">
    <name type="scientific">Bacteroides eggerthii</name>
    <dbReference type="NCBI Taxonomy" id="28111"/>
    <lineage>
        <taxon>Bacteria</taxon>
        <taxon>Pseudomonadati</taxon>
        <taxon>Bacteroidota</taxon>
        <taxon>Bacteroidia</taxon>
        <taxon>Bacteroidales</taxon>
        <taxon>Bacteroidaceae</taxon>
        <taxon>Bacteroides</taxon>
    </lineage>
</organism>
<dbReference type="OrthoDB" id="1024359at2"/>
<feature type="domain" description="DUF3806" evidence="2">
    <location>
        <begin position="179"/>
        <end position="264"/>
    </location>
</feature>
<dbReference type="Proteomes" id="UP000679226">
    <property type="component" value="Chromosome"/>
</dbReference>
<protein>
    <submittedName>
        <fullName evidence="3">DUF3805 domain-containing protein</fullName>
    </submittedName>
    <submittedName>
        <fullName evidence="6">Domain of uncharacterized function (DUF3805)</fullName>
    </submittedName>
</protein>
<dbReference type="STRING" id="483216.BACEGG_02064"/>
<evidence type="ECO:0000313" key="6">
    <source>
        <dbReference type="EMBL" id="SUV29762.1"/>
    </source>
</evidence>
<dbReference type="Pfam" id="PF12712">
    <property type="entry name" value="DUF3805"/>
    <property type="match status" value="1"/>
</dbReference>
<dbReference type="EMBL" id="CP072227">
    <property type="protein sequence ID" value="QUT43736.1"/>
    <property type="molecule type" value="Genomic_DNA"/>
</dbReference>
<dbReference type="Gene3D" id="1.20.120.1090">
    <property type="match status" value="1"/>
</dbReference>
<reference evidence="5 8" key="3">
    <citation type="journal article" date="2019" name="Science, e1252229">
        <title>Invertible promoters mediate bacterial phase variation, antibiotic resistance, and host adaptation in the gut.</title>
        <authorList>
            <person name="Jiang X."/>
            <person name="Hall A.B."/>
            <person name="Arthur T.D."/>
            <person name="Plichta D.R."/>
            <person name="Covington C.T."/>
            <person name="Poyet M."/>
            <person name="Crothers J."/>
            <person name="Moses P.L."/>
            <person name="Tolonen A.C."/>
            <person name="Vlamakis H."/>
            <person name="Alm E.J."/>
            <person name="Xavier R.J."/>
        </authorList>
    </citation>
    <scope>NUCLEOTIDE SEQUENCE [LARGE SCALE GENOMIC DNA]</scope>
    <source>
        <strain evidence="8">bj_0095</strain>
        <strain evidence="5">Bj_0095</strain>
    </source>
</reference>
<reference evidence="3 9" key="2">
    <citation type="journal article" date="2019" name="Nat. Med.">
        <title>A library of human gut bacterial isolates paired with longitudinal multiomics data enables mechanistic microbiome research.</title>
        <authorList>
            <person name="Poyet M."/>
            <person name="Groussin M."/>
            <person name="Gibbons S.M."/>
            <person name="Avila-Pacheco J."/>
            <person name="Jiang X."/>
            <person name="Kearney S.M."/>
            <person name="Perrotta A.R."/>
            <person name="Berdy B."/>
            <person name="Zhao S."/>
            <person name="Lieberman T.D."/>
            <person name="Swanson P.K."/>
            <person name="Smith M."/>
            <person name="Roesemann S."/>
            <person name="Alexander J.E."/>
            <person name="Rich S.A."/>
            <person name="Livny J."/>
            <person name="Vlamakis H."/>
            <person name="Clish C."/>
            <person name="Bullock K."/>
            <person name="Deik A."/>
            <person name="Scott J."/>
            <person name="Pierce K.A."/>
            <person name="Xavier R.J."/>
            <person name="Alm E.J."/>
        </authorList>
    </citation>
    <scope>NUCLEOTIDE SEQUENCE [LARGE SCALE GENOMIC DNA]</scope>
    <source>
        <strain evidence="3 9">BIOML-A1</strain>
    </source>
</reference>
<dbReference type="GeneID" id="93071648"/>
<dbReference type="EMBL" id="VVZX01000014">
    <property type="protein sequence ID" value="KAA5273444.1"/>
    <property type="molecule type" value="Genomic_DNA"/>
</dbReference>
<dbReference type="Proteomes" id="UP000291917">
    <property type="component" value="Unassembled WGS sequence"/>
</dbReference>
<dbReference type="InterPro" id="IPR024315">
    <property type="entry name" value="DUF3805"/>
</dbReference>
<evidence type="ECO:0000313" key="4">
    <source>
        <dbReference type="EMBL" id="QUT43736.1"/>
    </source>
</evidence>
<dbReference type="EMBL" id="RCXL01000015">
    <property type="protein sequence ID" value="RYT73116.1"/>
    <property type="molecule type" value="Genomic_DNA"/>
</dbReference>
<gene>
    <name evidence="5" type="ORF">EAJ03_10630</name>
    <name evidence="3" type="ORF">F2Z23_11215</name>
    <name evidence="4" type="ORF">INE88_00518</name>
    <name evidence="6" type="ORF">NCTC11155_01752</name>
</gene>